<dbReference type="Gene3D" id="3.40.600.10">
    <property type="entry name" value="DNA mismatch repair MutH/Restriction endonuclease, type II"/>
    <property type="match status" value="2"/>
</dbReference>
<dbReference type="REBASE" id="181455">
    <property type="entry name" value="Ean1989ORF23840P"/>
</dbReference>
<keyword evidence="3 6" id="KW-0378">Hydrolase</keyword>
<evidence type="ECO:0000256" key="1">
    <source>
        <dbReference type="ARBA" id="ARBA00022722"/>
    </source>
</evidence>
<evidence type="ECO:0000313" key="7">
    <source>
        <dbReference type="Proteomes" id="UP000180254"/>
    </source>
</evidence>
<dbReference type="STRING" id="39480.EUAN_23870"/>
<feature type="domain" description="DNA mismatch repair MutH/Type II restriction enzyme Sau3AI" evidence="5">
    <location>
        <begin position="198"/>
        <end position="266"/>
    </location>
</feature>
<evidence type="ECO:0000256" key="2">
    <source>
        <dbReference type="ARBA" id="ARBA00022759"/>
    </source>
</evidence>
<accession>A0A1S1V3N5</accession>
<gene>
    <name evidence="6" type="primary">sau3AIR</name>
    <name evidence="6" type="ORF">EUAN_23870</name>
</gene>
<dbReference type="SUPFAM" id="SSF52980">
    <property type="entry name" value="Restriction endonuclease-like"/>
    <property type="match status" value="2"/>
</dbReference>
<dbReference type="CDD" id="cd22356">
    <property type="entry name" value="Sau3AI_N-like"/>
    <property type="match status" value="1"/>
</dbReference>
<feature type="compositionally biased region" description="Polar residues" evidence="4">
    <location>
        <begin position="312"/>
        <end position="323"/>
    </location>
</feature>
<dbReference type="GO" id="GO:0009036">
    <property type="term" value="F:type II site-specific deoxyribonuclease activity"/>
    <property type="evidence" value="ECO:0007669"/>
    <property type="project" value="UniProtKB-EC"/>
</dbReference>
<keyword evidence="7" id="KW-1185">Reference proteome</keyword>
<dbReference type="InterPro" id="IPR037057">
    <property type="entry name" value="DNA_rep_MutH/T2_RE_sf"/>
</dbReference>
<reference evidence="6 7" key="1">
    <citation type="submission" date="2016-09" db="EMBL/GenBank/DDBJ databases">
        <title>Genome sequence of Eubacterium angustum.</title>
        <authorList>
            <person name="Poehlein A."/>
            <person name="Daniel R."/>
        </authorList>
    </citation>
    <scope>NUCLEOTIDE SEQUENCE [LARGE SCALE GENOMIC DNA]</scope>
    <source>
        <strain evidence="6 7">DSM 1989</strain>
    </source>
</reference>
<dbReference type="InterPro" id="IPR011337">
    <property type="entry name" value="DNA_rep_MutH/RE_typeII_Sau3AI"/>
</dbReference>
<keyword evidence="1" id="KW-0540">Nuclease</keyword>
<evidence type="ECO:0000313" key="6">
    <source>
        <dbReference type="EMBL" id="OHW61263.1"/>
    </source>
</evidence>
<feature type="region of interest" description="Disordered" evidence="4">
    <location>
        <begin position="312"/>
        <end position="342"/>
    </location>
</feature>
<evidence type="ECO:0000256" key="4">
    <source>
        <dbReference type="SAM" id="MobiDB-lite"/>
    </source>
</evidence>
<dbReference type="AlphaFoldDB" id="A0A1S1V3N5"/>
<protein>
    <submittedName>
        <fullName evidence="6">Type-2 restriction enzyme Sau3AI</fullName>
        <ecNumber evidence="6">3.1.21.4</ecNumber>
    </submittedName>
</protein>
<evidence type="ECO:0000256" key="3">
    <source>
        <dbReference type="ARBA" id="ARBA00022801"/>
    </source>
</evidence>
<dbReference type="NCBIfam" id="NF040973">
    <property type="entry name" value="restrict_Sau3AI"/>
    <property type="match status" value="1"/>
</dbReference>
<comment type="caution">
    <text evidence="6">The sequence shown here is derived from an EMBL/GenBank/DDBJ whole genome shotgun (WGS) entry which is preliminary data.</text>
</comment>
<organism evidence="6 7">
    <name type="scientific">Andreesenia angusta</name>
    <dbReference type="NCBI Taxonomy" id="39480"/>
    <lineage>
        <taxon>Bacteria</taxon>
        <taxon>Bacillati</taxon>
        <taxon>Bacillota</taxon>
        <taxon>Tissierellia</taxon>
        <taxon>Tissierellales</taxon>
        <taxon>Gottschalkiaceae</taxon>
        <taxon>Andreesenia</taxon>
    </lineage>
</organism>
<dbReference type="Proteomes" id="UP000180254">
    <property type="component" value="Unassembled WGS sequence"/>
</dbReference>
<sequence>MLNIIDFNKIVHEDFFNSSFYHKNKLLLLIWYFHDILASNPLDYSIDYVKLFKYPEEDLKIITQDWEKIVRKIRNGKAHELSEGDTMYLGACTKGSTAAKSMRKQPNSDILAPQRAFSLKGSYMTSILRNYILNDIGTYESIVKDPSALEEYSFEEYVKSEIRKHRGRSLDELMTEFNINPKSKDRTSRVALKILGVESKNASEFEKANIKVKAIRIEYNGKIKEHMSFPTFKFKDLVNESWEESEFRTMLSETRFFFVIYKKDKNGNLILDKEMFWNMPIGILDTEVKKVWKEAKQIIKDGVVLTQKGKRTFNNLPSPSENPVSHVRPHAQNSEDTYPLPDGRKMPKQCFWLNNSFILEQISLQEED</sequence>
<dbReference type="EMBL" id="MKIE01000019">
    <property type="protein sequence ID" value="OHW61263.1"/>
    <property type="molecule type" value="Genomic_DNA"/>
</dbReference>
<dbReference type="EC" id="3.1.21.4" evidence="6"/>
<dbReference type="CDD" id="cd22355">
    <property type="entry name" value="Sau3AI_C"/>
    <property type="match status" value="1"/>
</dbReference>
<feature type="domain" description="DNA mismatch repair MutH/Type II restriction enzyme Sau3AI" evidence="5">
    <location>
        <begin position="2"/>
        <end position="65"/>
    </location>
</feature>
<dbReference type="Pfam" id="PF02976">
    <property type="entry name" value="MutH"/>
    <property type="match status" value="2"/>
</dbReference>
<name>A0A1S1V3N5_9FIRM</name>
<proteinExistence type="predicted"/>
<evidence type="ECO:0000259" key="5">
    <source>
        <dbReference type="Pfam" id="PF02976"/>
    </source>
</evidence>
<keyword evidence="2" id="KW-0255">Endonuclease</keyword>
<dbReference type="GO" id="GO:0003677">
    <property type="term" value="F:DNA binding"/>
    <property type="evidence" value="ECO:0007669"/>
    <property type="project" value="InterPro"/>
</dbReference>
<dbReference type="InterPro" id="IPR011335">
    <property type="entry name" value="Restrct_endonuc-II-like"/>
</dbReference>